<protein>
    <submittedName>
        <fullName evidence="1">Uncharacterized protein</fullName>
    </submittedName>
</protein>
<dbReference type="EMBL" id="JAQGDS010000001">
    <property type="protein sequence ID" value="KAJ6264905.1"/>
    <property type="molecule type" value="Genomic_DNA"/>
</dbReference>
<comment type="caution">
    <text evidence="1">The sequence shown here is derived from an EMBL/GenBank/DDBJ whole genome shotgun (WGS) entry which is preliminary data.</text>
</comment>
<keyword evidence="2" id="KW-1185">Reference proteome</keyword>
<accession>A0AAD6J609</accession>
<organism evidence="1 2">
    <name type="scientific">Drechslerella dactyloides</name>
    <name type="common">Nematode-trapping fungus</name>
    <name type="synonym">Arthrobotrys dactyloides</name>
    <dbReference type="NCBI Taxonomy" id="74499"/>
    <lineage>
        <taxon>Eukaryota</taxon>
        <taxon>Fungi</taxon>
        <taxon>Dikarya</taxon>
        <taxon>Ascomycota</taxon>
        <taxon>Pezizomycotina</taxon>
        <taxon>Orbiliomycetes</taxon>
        <taxon>Orbiliales</taxon>
        <taxon>Orbiliaceae</taxon>
        <taxon>Drechslerella</taxon>
    </lineage>
</organism>
<evidence type="ECO:0000313" key="2">
    <source>
        <dbReference type="Proteomes" id="UP001221413"/>
    </source>
</evidence>
<proteinExistence type="predicted"/>
<gene>
    <name evidence="1" type="ORF">Dda_1058</name>
</gene>
<reference evidence="1" key="1">
    <citation type="submission" date="2023-01" db="EMBL/GenBank/DDBJ databases">
        <title>The chitinases involved in constricting ring structure development in the nematode-trapping fungus Drechslerella dactyloides.</title>
        <authorList>
            <person name="Wang R."/>
            <person name="Zhang L."/>
            <person name="Tang P."/>
            <person name="Li S."/>
            <person name="Liang L."/>
        </authorList>
    </citation>
    <scope>NUCLEOTIDE SEQUENCE</scope>
    <source>
        <strain evidence="1">YMF1.00031</strain>
    </source>
</reference>
<dbReference type="AlphaFoldDB" id="A0AAD6J609"/>
<name>A0AAD6J609_DREDA</name>
<sequence length="299" mass="34161">MGDDSDWGQSKHITKLQSPDNEDMWSWDGAIRGRVFGDVDRCLYVPSQEEYSAATIRSCPEKATDLEDGFHWLIKGKVVWGIDPQPVFEGYIRSYVAANEQKSLCLASWRLPYSSPLLQNDPSWARSQLWDIGPDEVKRYKEYESAWGPAFLQECDTASDAQTWHIGLGASQYSGDPDRWTWIRPASYDPGTCPQPDKWCLPPKWNERYTCPDNYAFRRGLARPYLPSDDSKVPRNTYIPVQVGCTPSLWTFQPNFVILNGDGTVSSAIIKDTITDARVRPYYDDPDFNPHTYGKYKTS</sequence>
<evidence type="ECO:0000313" key="1">
    <source>
        <dbReference type="EMBL" id="KAJ6264905.1"/>
    </source>
</evidence>
<dbReference type="Proteomes" id="UP001221413">
    <property type="component" value="Unassembled WGS sequence"/>
</dbReference>
<dbReference type="PROSITE" id="PS50231">
    <property type="entry name" value="RICIN_B_LECTIN"/>
    <property type="match status" value="1"/>
</dbReference>